<keyword evidence="1 2" id="KW-0413">Isomerase</keyword>
<dbReference type="Gene3D" id="1.20.120.420">
    <property type="entry name" value="translation initiation factor eif-2b, domain 1"/>
    <property type="match status" value="1"/>
</dbReference>
<organism evidence="3 4">
    <name type="scientific">Ornithinibacter aureus</name>
    <dbReference type="NCBI Taxonomy" id="622664"/>
    <lineage>
        <taxon>Bacteria</taxon>
        <taxon>Bacillati</taxon>
        <taxon>Actinomycetota</taxon>
        <taxon>Actinomycetes</taxon>
        <taxon>Micrococcales</taxon>
        <taxon>Intrasporangiaceae</taxon>
        <taxon>Ornithinibacter</taxon>
    </lineage>
</organism>
<protein>
    <recommendedName>
        <fullName evidence="2">Methylthioribose-1-phosphate isomerase</fullName>
        <shortName evidence="2">M1Pi</shortName>
        <shortName evidence="2">MTR-1-P isomerase</shortName>
        <ecNumber evidence="2">5.3.1.23</ecNumber>
    </recommendedName>
    <alternativeName>
        <fullName evidence="2">S-methyl-5-thioribose-1-phosphate isomerase</fullName>
    </alternativeName>
</protein>
<dbReference type="InterPro" id="IPR005251">
    <property type="entry name" value="IF-M1Pi"/>
</dbReference>
<dbReference type="EC" id="5.3.1.23" evidence="2"/>
<evidence type="ECO:0000256" key="1">
    <source>
        <dbReference type="ARBA" id="ARBA00023235"/>
    </source>
</evidence>
<dbReference type="HAMAP" id="MF_01678">
    <property type="entry name" value="Salvage_MtnA"/>
    <property type="match status" value="1"/>
</dbReference>
<evidence type="ECO:0000313" key="4">
    <source>
        <dbReference type="Proteomes" id="UP001500390"/>
    </source>
</evidence>
<proteinExistence type="inferred from homology"/>
<comment type="catalytic activity">
    <reaction evidence="2">
        <text>5-(methylsulfanyl)-alpha-D-ribose 1-phosphate = 5-(methylsulfanyl)-D-ribulose 1-phosphate</text>
        <dbReference type="Rhea" id="RHEA:19989"/>
        <dbReference type="ChEBI" id="CHEBI:58533"/>
        <dbReference type="ChEBI" id="CHEBI:58548"/>
        <dbReference type="EC" id="5.3.1.23"/>
    </reaction>
</comment>
<feature type="site" description="Transition state stabilizer" evidence="2">
    <location>
        <position position="159"/>
    </location>
</feature>
<feature type="binding site" evidence="2">
    <location>
        <position position="94"/>
    </location>
    <ligand>
        <name>substrate</name>
    </ligand>
</feature>
<keyword evidence="4" id="KW-1185">Reference proteome</keyword>
<dbReference type="InterPro" id="IPR027363">
    <property type="entry name" value="M1Pi_N"/>
</dbReference>
<dbReference type="RefSeq" id="WP_159899779.1">
    <property type="nucleotide sequence ID" value="NZ_BAABFX010000033.1"/>
</dbReference>
<dbReference type="NCBIfam" id="NF004326">
    <property type="entry name" value="PRK05720.1"/>
    <property type="match status" value="1"/>
</dbReference>
<dbReference type="Proteomes" id="UP001500390">
    <property type="component" value="Unassembled WGS sequence"/>
</dbReference>
<gene>
    <name evidence="2 3" type="primary">mtnA</name>
    <name evidence="3" type="ORF">GCM10023153_24820</name>
</gene>
<name>A0ABP8K1K2_9MICO</name>
<accession>A0ABP8K1K2</accession>
<comment type="similarity">
    <text evidence="2">Belongs to the EIF-2B alpha/beta/delta subunits family. MtnA subfamily.</text>
</comment>
<dbReference type="Gene3D" id="3.40.50.10470">
    <property type="entry name" value="Translation initiation factor eif-2b, domain 2"/>
    <property type="match status" value="1"/>
</dbReference>
<reference evidence="4" key="1">
    <citation type="journal article" date="2019" name="Int. J. Syst. Evol. Microbiol.">
        <title>The Global Catalogue of Microorganisms (GCM) 10K type strain sequencing project: providing services to taxonomists for standard genome sequencing and annotation.</title>
        <authorList>
            <consortium name="The Broad Institute Genomics Platform"/>
            <consortium name="The Broad Institute Genome Sequencing Center for Infectious Disease"/>
            <person name="Wu L."/>
            <person name="Ma J."/>
        </authorList>
    </citation>
    <scope>NUCLEOTIDE SEQUENCE [LARGE SCALE GENOMIC DNA]</scope>
    <source>
        <strain evidence="4">JCM 17738</strain>
    </source>
</reference>
<dbReference type="InterPro" id="IPR042529">
    <property type="entry name" value="IF_2B-like_C"/>
</dbReference>
<keyword evidence="2" id="KW-0486">Methionine biosynthesis</keyword>
<keyword evidence="2" id="KW-0028">Amino-acid biosynthesis</keyword>
<evidence type="ECO:0000313" key="3">
    <source>
        <dbReference type="EMBL" id="GAA4399126.1"/>
    </source>
</evidence>
<dbReference type="InterPro" id="IPR000649">
    <property type="entry name" value="IF-2B-related"/>
</dbReference>
<dbReference type="NCBIfam" id="TIGR00524">
    <property type="entry name" value="eIF-2B_rel"/>
    <property type="match status" value="1"/>
</dbReference>
<feature type="active site" description="Proton donor" evidence="2">
    <location>
        <position position="239"/>
    </location>
</feature>
<feature type="binding site" evidence="2">
    <location>
        <position position="198"/>
    </location>
    <ligand>
        <name>substrate</name>
    </ligand>
</feature>
<dbReference type="SUPFAM" id="SSF100950">
    <property type="entry name" value="NagB/RpiA/CoA transferase-like"/>
    <property type="match status" value="1"/>
</dbReference>
<dbReference type="GO" id="GO:0016853">
    <property type="term" value="F:isomerase activity"/>
    <property type="evidence" value="ECO:0007669"/>
    <property type="project" value="UniProtKB-KW"/>
</dbReference>
<dbReference type="EMBL" id="BAABFX010000033">
    <property type="protein sequence ID" value="GAA4399126.1"/>
    <property type="molecule type" value="Genomic_DNA"/>
</dbReference>
<dbReference type="PANTHER" id="PTHR43475">
    <property type="entry name" value="METHYLTHIORIBOSE-1-PHOSPHATE ISOMERASE"/>
    <property type="match status" value="1"/>
</dbReference>
<dbReference type="InterPro" id="IPR037171">
    <property type="entry name" value="NagB/RpiA_transferase-like"/>
</dbReference>
<sequence length="347" mass="36411">MTLTAISWDDTAGRDGRGAVRLIDQTLLPGTVVDRVTDTTDDLVEAIAVLAVRGAPALGVAGAMGVVVAMDEGAREGWDEARIQAAVDRVRNARPTAVNLAWGVDQVRPLMGHGRDAVLAAARQLAGEDEAANRELSRLGADWLLARIDRPRLRLLTHCNTGSLATSAWGTALGVIRELHARDRIELVYADETRPLLQGARLTAFELEQDGIPHVVQVDGAAASTILRGLVDFAVVGADRIAANGDAANKIGTLGVALACRDAEIPFMVAAPWSTVDLSMADGSGIEIEERSGDEITSLGGVQVAPEGSAGFNPAFDVTPARLVDAVATERGVAEPRSGQDLWSIAP</sequence>
<feature type="binding site" evidence="2">
    <location>
        <begin position="53"/>
        <end position="55"/>
    </location>
    <ligand>
        <name>substrate</name>
    </ligand>
</feature>
<dbReference type="Pfam" id="PF01008">
    <property type="entry name" value="IF-2B"/>
    <property type="match status" value="1"/>
</dbReference>
<evidence type="ECO:0000256" key="2">
    <source>
        <dbReference type="HAMAP-Rule" id="MF_01678"/>
    </source>
</evidence>
<dbReference type="InterPro" id="IPR011559">
    <property type="entry name" value="Initiation_fac_2B_a/b/d"/>
</dbReference>
<comment type="pathway">
    <text evidence="2">Amino-acid biosynthesis; L-methionine biosynthesis via salvage pathway; L-methionine from S-methyl-5-thio-alpha-D-ribose 1-phosphate: step 1/6.</text>
</comment>
<feature type="binding site" evidence="2">
    <location>
        <begin position="249"/>
        <end position="250"/>
    </location>
    <ligand>
        <name>substrate</name>
    </ligand>
</feature>
<dbReference type="NCBIfam" id="TIGR00512">
    <property type="entry name" value="salvage_mtnA"/>
    <property type="match status" value="1"/>
</dbReference>
<comment type="caution">
    <text evidence="3">The sequence shown here is derived from an EMBL/GenBank/DDBJ whole genome shotgun (WGS) entry which is preliminary data.</text>
</comment>
<dbReference type="PANTHER" id="PTHR43475:SF1">
    <property type="entry name" value="METHYLTHIORIBOSE-1-PHOSPHATE ISOMERASE"/>
    <property type="match status" value="1"/>
</dbReference>
<comment type="function">
    <text evidence="2">Catalyzes the interconversion of methylthioribose-1-phosphate (MTR-1-P) into methylthioribulose-1-phosphate (MTRu-1-P).</text>
</comment>